<dbReference type="EMBL" id="FZOR01000017">
    <property type="protein sequence ID" value="SNT14585.1"/>
    <property type="molecule type" value="Genomic_DNA"/>
</dbReference>
<dbReference type="OrthoDB" id="3718343at2"/>
<protein>
    <submittedName>
        <fullName evidence="2">Transposase DDE domain group 1</fullName>
    </submittedName>
</protein>
<proteinExistence type="predicted"/>
<organism evidence="2 3">
    <name type="scientific">Actinomadura meyerae</name>
    <dbReference type="NCBI Taxonomy" id="240840"/>
    <lineage>
        <taxon>Bacteria</taxon>
        <taxon>Bacillati</taxon>
        <taxon>Actinomycetota</taxon>
        <taxon>Actinomycetes</taxon>
        <taxon>Streptosporangiales</taxon>
        <taxon>Thermomonosporaceae</taxon>
        <taxon>Actinomadura</taxon>
    </lineage>
</organism>
<evidence type="ECO:0000313" key="2">
    <source>
        <dbReference type="EMBL" id="SNT14585.1"/>
    </source>
</evidence>
<gene>
    <name evidence="2" type="ORF">SAMN05443665_101762</name>
</gene>
<dbReference type="AlphaFoldDB" id="A0A239K8Z5"/>
<sequence length="465" mass="50218">MQSSHVSSAVAAAFDEPNLIADAGLVPVVRLAERVGLPGLAAEALRIEDARNSAGAAPAAKVMSLVAAMCAGADSIDDTDRLRHGAMPTAFGGVRAPSTLGTFLRSFTHGHVLQLHAVHRRLLGELARRAPLLPGADQVAFIDIDSTHKRVFGRAKQGAQIGRFKGVRTLHPLLATICTPIARPVIAGVRLRRGKAADARGAQRFVAEALATAPQAGATGLRVLRADSQFYNADVVAACRRADTRFSITTGMNPSIKRAIAAIDENAWRQIHYPTGVLDPDTGELIYDAQVAEIPAYTAFTGRPKAEQVTARLIVRRVRDLAKPATVGEQGELFPAWRYHPFFTDSPFETLQAERHHRHHAVIEQVIADGKAGPLAHLPSGHFNANAAWLILWAMSFNLLRAAGALASAFHSKATTATIRAHLVHVPARLARSARRLLLHLPRHWPWADAWMHLFTTVHAPPDSV</sequence>
<reference evidence="2 3" key="1">
    <citation type="submission" date="2017-06" db="EMBL/GenBank/DDBJ databases">
        <authorList>
            <person name="Kim H.J."/>
            <person name="Triplett B.A."/>
        </authorList>
    </citation>
    <scope>NUCLEOTIDE SEQUENCE [LARGE SCALE GENOMIC DNA]</scope>
    <source>
        <strain evidence="2 3">DSM 44715</strain>
    </source>
</reference>
<dbReference type="InterPro" id="IPR047960">
    <property type="entry name" value="Transpos_IS1380"/>
</dbReference>
<feature type="domain" description="Transposase DDE" evidence="1">
    <location>
        <begin position="7"/>
        <end position="458"/>
    </location>
</feature>
<evidence type="ECO:0000259" key="1">
    <source>
        <dbReference type="Pfam" id="PF13701"/>
    </source>
</evidence>
<dbReference type="Proteomes" id="UP000198318">
    <property type="component" value="Unassembled WGS sequence"/>
</dbReference>
<accession>A0A239K8Z5</accession>
<dbReference type="NCBIfam" id="NF033539">
    <property type="entry name" value="transpos_IS1380"/>
    <property type="match status" value="1"/>
</dbReference>
<dbReference type="RefSeq" id="WP_089327376.1">
    <property type="nucleotide sequence ID" value="NZ_FZOR01000017.1"/>
</dbReference>
<evidence type="ECO:0000313" key="3">
    <source>
        <dbReference type="Proteomes" id="UP000198318"/>
    </source>
</evidence>
<dbReference type="InterPro" id="IPR025668">
    <property type="entry name" value="Tnp_DDE_dom"/>
</dbReference>
<dbReference type="Pfam" id="PF13701">
    <property type="entry name" value="DDE_Tnp_1_4"/>
    <property type="match status" value="1"/>
</dbReference>
<name>A0A239K8Z5_9ACTN</name>
<keyword evidence="3" id="KW-1185">Reference proteome</keyword>